<dbReference type="InterPro" id="IPR003591">
    <property type="entry name" value="Leu-rich_rpt_typical-subtyp"/>
</dbReference>
<keyword evidence="4" id="KW-0433">Leucine-rich repeat</keyword>
<evidence type="ECO:0000256" key="10">
    <source>
        <dbReference type="ARBA" id="ARBA00023136"/>
    </source>
</evidence>
<dbReference type="Proteomes" id="UP000823561">
    <property type="component" value="Chromosome 6"/>
</dbReference>
<keyword evidence="10" id="KW-0472">Membrane</keyword>
<name>A0AAV6H2D1_9TELE</name>
<dbReference type="FunFam" id="3.80.10.10:FF:000645">
    <property type="entry name" value="Leucine-rich repeat-containing protein 59"/>
    <property type="match status" value="1"/>
</dbReference>
<dbReference type="Pfam" id="PF00560">
    <property type="entry name" value="LRR_1"/>
    <property type="match status" value="1"/>
</dbReference>
<comment type="subunit">
    <text evidence="13">Interacts with SGO1.</text>
</comment>
<evidence type="ECO:0000256" key="5">
    <source>
        <dbReference type="ARBA" id="ARBA00022692"/>
    </source>
</evidence>
<dbReference type="SMART" id="SM00369">
    <property type="entry name" value="LRR_TYP"/>
    <property type="match status" value="4"/>
</dbReference>
<organism evidence="16 17">
    <name type="scientific">Alosa alosa</name>
    <name type="common">allis shad</name>
    <dbReference type="NCBI Taxonomy" id="278164"/>
    <lineage>
        <taxon>Eukaryota</taxon>
        <taxon>Metazoa</taxon>
        <taxon>Chordata</taxon>
        <taxon>Craniata</taxon>
        <taxon>Vertebrata</taxon>
        <taxon>Euteleostomi</taxon>
        <taxon>Actinopterygii</taxon>
        <taxon>Neopterygii</taxon>
        <taxon>Teleostei</taxon>
        <taxon>Clupei</taxon>
        <taxon>Clupeiformes</taxon>
        <taxon>Clupeoidei</taxon>
        <taxon>Clupeidae</taxon>
        <taxon>Alosa</taxon>
    </lineage>
</organism>
<keyword evidence="7" id="KW-0256">Endoplasmic reticulum</keyword>
<evidence type="ECO:0000256" key="14">
    <source>
        <dbReference type="ARBA" id="ARBA00071424"/>
    </source>
</evidence>
<gene>
    <name evidence="16" type="ORF">AALO_G00086570</name>
</gene>
<dbReference type="GO" id="GO:0005789">
    <property type="term" value="C:endoplasmic reticulum membrane"/>
    <property type="evidence" value="ECO:0007669"/>
    <property type="project" value="UniProtKB-SubCell"/>
</dbReference>
<evidence type="ECO:0000256" key="2">
    <source>
        <dbReference type="ARBA" id="ARBA00004464"/>
    </source>
</evidence>
<evidence type="ECO:0000256" key="12">
    <source>
        <dbReference type="ARBA" id="ARBA00053330"/>
    </source>
</evidence>
<feature type="compositionally biased region" description="Low complexity" evidence="15">
    <location>
        <begin position="204"/>
        <end position="213"/>
    </location>
</feature>
<keyword evidence="5" id="KW-0812">Transmembrane</keyword>
<dbReference type="Gene3D" id="3.80.10.10">
    <property type="entry name" value="Ribonuclease Inhibitor"/>
    <property type="match status" value="1"/>
</dbReference>
<dbReference type="EMBL" id="JADWDJ010000006">
    <property type="protein sequence ID" value="KAG5280232.1"/>
    <property type="molecule type" value="Genomic_DNA"/>
</dbReference>
<evidence type="ECO:0000256" key="1">
    <source>
        <dbReference type="ARBA" id="ARBA00004123"/>
    </source>
</evidence>
<evidence type="ECO:0000256" key="3">
    <source>
        <dbReference type="ARBA" id="ARBA00004586"/>
    </source>
</evidence>
<evidence type="ECO:0000313" key="16">
    <source>
        <dbReference type="EMBL" id="KAG5280232.1"/>
    </source>
</evidence>
<dbReference type="SUPFAM" id="SSF52058">
    <property type="entry name" value="L domain-like"/>
    <property type="match status" value="1"/>
</dbReference>
<reference evidence="16" key="1">
    <citation type="submission" date="2020-10" db="EMBL/GenBank/DDBJ databases">
        <title>Chromosome-scale genome assembly of the Allis shad, Alosa alosa.</title>
        <authorList>
            <person name="Margot Z."/>
            <person name="Christophe K."/>
            <person name="Cabau C."/>
            <person name="Louis A."/>
            <person name="Berthelot C."/>
            <person name="Parey E."/>
            <person name="Roest Crollius H."/>
            <person name="Montfort J."/>
            <person name="Robinson-Rechavi M."/>
            <person name="Bucao C."/>
            <person name="Bouchez O."/>
            <person name="Gislard M."/>
            <person name="Lluch J."/>
            <person name="Milhes M."/>
            <person name="Lampietro C."/>
            <person name="Lopez Roques C."/>
            <person name="Donnadieu C."/>
            <person name="Braasch I."/>
            <person name="Desvignes T."/>
            <person name="Postlethwait J."/>
            <person name="Bobe J."/>
            <person name="Guiguen Y."/>
        </authorList>
    </citation>
    <scope>NUCLEOTIDE SEQUENCE</scope>
    <source>
        <strain evidence="16">M-15738</strain>
        <tissue evidence="16">Blood</tissue>
    </source>
</reference>
<evidence type="ECO:0000256" key="13">
    <source>
        <dbReference type="ARBA" id="ARBA00063491"/>
    </source>
</evidence>
<sequence>MRAKAKFENIRDKIDGNEVDLSLCNLTDVPVRELAAYPKATKLDLSCNNLITLPPEFCGLTHLVRIDLSKNQLTSLPEDLGLLSSLNHLDLFQNKLQTLPVSFSQLRSLKWLDLKDNPLEATLAKAAGDCLDDKQCRQCAVKVLQHMRVLQEEADRLREKHLLRQRELELKREAKQREREAKEKEVRKREKAEEKERKRKEYEAQQAALAAQEQQKKKRDEKKKRAAAAADKKKVESVVVVRSHWSVSSMLFRFLLLLLLGVGSSVAVCHLTALRDEEVCAPLRMLLQGALQWAEGQELLQPILQKISALTASSPAL</sequence>
<evidence type="ECO:0000256" key="9">
    <source>
        <dbReference type="ARBA" id="ARBA00023054"/>
    </source>
</evidence>
<feature type="region of interest" description="Disordered" evidence="15">
    <location>
        <begin position="174"/>
        <end position="228"/>
    </location>
</feature>
<dbReference type="PANTHER" id="PTHR48051">
    <property type="match status" value="1"/>
</dbReference>
<comment type="function">
    <text evidence="12">Required for nuclear import of FGF1.</text>
</comment>
<dbReference type="PANTHER" id="PTHR48051:SF42">
    <property type="entry name" value="LEUCINE-RICH REPEAT-CONTAINING PROTEIN 18-LIKE"/>
    <property type="match status" value="1"/>
</dbReference>
<dbReference type="GO" id="GO:0005634">
    <property type="term" value="C:nucleus"/>
    <property type="evidence" value="ECO:0007669"/>
    <property type="project" value="UniProtKB-SubCell"/>
</dbReference>
<comment type="subcellular location">
    <subcellularLocation>
        <location evidence="3">Endoplasmic reticulum membrane</location>
    </subcellularLocation>
    <subcellularLocation>
        <location evidence="2">Microsome membrane</location>
        <topology evidence="2">Single-pass type II membrane protein</topology>
    </subcellularLocation>
    <subcellularLocation>
        <location evidence="1">Nucleus</location>
    </subcellularLocation>
</comment>
<dbReference type="InterPro" id="IPR032675">
    <property type="entry name" value="LRR_dom_sf"/>
</dbReference>
<dbReference type="InterPro" id="IPR050216">
    <property type="entry name" value="LRR_domain-containing"/>
</dbReference>
<proteinExistence type="predicted"/>
<evidence type="ECO:0000256" key="8">
    <source>
        <dbReference type="ARBA" id="ARBA00022989"/>
    </source>
</evidence>
<feature type="compositionally biased region" description="Basic residues" evidence="15">
    <location>
        <begin position="216"/>
        <end position="226"/>
    </location>
</feature>
<evidence type="ECO:0000256" key="6">
    <source>
        <dbReference type="ARBA" id="ARBA00022737"/>
    </source>
</evidence>
<keyword evidence="11" id="KW-0539">Nucleus</keyword>
<comment type="caution">
    <text evidence="16">The sequence shown here is derived from an EMBL/GenBank/DDBJ whole genome shotgun (WGS) entry which is preliminary data.</text>
</comment>
<keyword evidence="6" id="KW-0677">Repeat</keyword>
<dbReference type="Pfam" id="PF13855">
    <property type="entry name" value="LRR_8"/>
    <property type="match status" value="1"/>
</dbReference>
<keyword evidence="8" id="KW-1133">Transmembrane helix</keyword>
<evidence type="ECO:0000256" key="11">
    <source>
        <dbReference type="ARBA" id="ARBA00023242"/>
    </source>
</evidence>
<evidence type="ECO:0000313" key="17">
    <source>
        <dbReference type="Proteomes" id="UP000823561"/>
    </source>
</evidence>
<feature type="compositionally biased region" description="Basic and acidic residues" evidence="15">
    <location>
        <begin position="174"/>
        <end position="203"/>
    </location>
</feature>
<evidence type="ECO:0000256" key="7">
    <source>
        <dbReference type="ARBA" id="ARBA00022824"/>
    </source>
</evidence>
<keyword evidence="9" id="KW-0175">Coiled coil</keyword>
<evidence type="ECO:0000256" key="15">
    <source>
        <dbReference type="SAM" id="MobiDB-lite"/>
    </source>
</evidence>
<dbReference type="PROSITE" id="PS51450">
    <property type="entry name" value="LRR"/>
    <property type="match status" value="1"/>
</dbReference>
<keyword evidence="17" id="KW-1185">Reference proteome</keyword>
<dbReference type="InterPro" id="IPR001611">
    <property type="entry name" value="Leu-rich_rpt"/>
</dbReference>
<accession>A0AAV6H2D1</accession>
<protein>
    <recommendedName>
        <fullName evidence="14">Leucine-rich repeat-containing protein 59</fullName>
    </recommendedName>
</protein>
<dbReference type="PRINTS" id="PR00019">
    <property type="entry name" value="LEURICHRPT"/>
</dbReference>
<dbReference type="AlphaFoldDB" id="A0AAV6H2D1"/>
<evidence type="ECO:0000256" key="4">
    <source>
        <dbReference type="ARBA" id="ARBA00022614"/>
    </source>
</evidence>